<evidence type="ECO:0000313" key="1">
    <source>
        <dbReference type="EMBL" id="TJZ81460.1"/>
    </source>
</evidence>
<protein>
    <recommendedName>
        <fullName evidence="3">DUF4352 domain-containing protein</fullName>
    </recommendedName>
</protein>
<organism evidence="1 2">
    <name type="scientific">Rhodococcus oryzae</name>
    <dbReference type="NCBI Taxonomy" id="2571143"/>
    <lineage>
        <taxon>Bacteria</taxon>
        <taxon>Bacillati</taxon>
        <taxon>Actinomycetota</taxon>
        <taxon>Actinomycetes</taxon>
        <taxon>Mycobacteriales</taxon>
        <taxon>Nocardiaceae</taxon>
        <taxon>Rhodococcus</taxon>
    </lineage>
</organism>
<evidence type="ECO:0000313" key="2">
    <source>
        <dbReference type="Proteomes" id="UP000305109"/>
    </source>
</evidence>
<keyword evidence="2" id="KW-1185">Reference proteome</keyword>
<dbReference type="EMBL" id="SUMD01000001">
    <property type="protein sequence ID" value="TJZ81460.1"/>
    <property type="molecule type" value="Genomic_DNA"/>
</dbReference>
<accession>A0ABY2RQY0</accession>
<dbReference type="RefSeq" id="WP_136906699.1">
    <property type="nucleotide sequence ID" value="NZ_SUMD01000001.1"/>
</dbReference>
<reference evidence="1 2" key="1">
    <citation type="submission" date="2019-04" db="EMBL/GenBank/DDBJ databases">
        <title>Rhodococcus oryzae sp. nov., a novel actinomycete isolated from rhizosphere soil of rice (Oryza sativa L.).</title>
        <authorList>
            <person name="Li C."/>
        </authorList>
    </citation>
    <scope>NUCLEOTIDE SEQUENCE [LARGE SCALE GENOMIC DNA]</scope>
    <source>
        <strain evidence="1 2">NEAU-CX67</strain>
    </source>
</reference>
<evidence type="ECO:0008006" key="3">
    <source>
        <dbReference type="Google" id="ProtNLM"/>
    </source>
</evidence>
<proteinExistence type="predicted"/>
<comment type="caution">
    <text evidence="1">The sequence shown here is derived from an EMBL/GenBank/DDBJ whole genome shotgun (WGS) entry which is preliminary data.</text>
</comment>
<gene>
    <name evidence="1" type="ORF">FCG67_02215</name>
</gene>
<sequence length="221" mass="23013">MPRPTTLTRHVATIVATTALVVSGLVAGVGTAGAIGSSDFGIGLPNHPELIPTATRTAENVSVTREVIGPNAGYAGDKITFKTTISAAAGPARQVTRIVDRAQLMSYVPNTAKLTYTSADGTRTTEAVTPTYVKATYDGLNLTDQGGMEVSSAGWPISVDSGATVVFEITYQWIDFRGRPSMEDGVAYTGVGIDVTGLDTMDWPKMTTSFGSLNEGGPFGS</sequence>
<dbReference type="Proteomes" id="UP000305109">
    <property type="component" value="Unassembled WGS sequence"/>
</dbReference>
<name>A0ABY2RQY0_9NOCA</name>